<gene>
    <name evidence="2" type="ORF">CS022_05190</name>
</gene>
<dbReference type="OrthoDB" id="7058468at2"/>
<evidence type="ECO:0000313" key="2">
    <source>
        <dbReference type="EMBL" id="RXJ74040.1"/>
    </source>
</evidence>
<keyword evidence="1" id="KW-0732">Signal</keyword>
<feature type="signal peptide" evidence="1">
    <location>
        <begin position="1"/>
        <end position="25"/>
    </location>
</feature>
<organism evidence="2 3">
    <name type="scientific">Veronia nyctiphanis</name>
    <dbReference type="NCBI Taxonomy" id="1278244"/>
    <lineage>
        <taxon>Bacteria</taxon>
        <taxon>Pseudomonadati</taxon>
        <taxon>Pseudomonadota</taxon>
        <taxon>Gammaproteobacteria</taxon>
        <taxon>Vibrionales</taxon>
        <taxon>Vibrionaceae</taxon>
        <taxon>Veronia</taxon>
    </lineage>
</organism>
<dbReference type="EMBL" id="PEIB01000004">
    <property type="protein sequence ID" value="RXJ74040.1"/>
    <property type="molecule type" value="Genomic_DNA"/>
</dbReference>
<dbReference type="AlphaFoldDB" id="A0A4Q0YS57"/>
<evidence type="ECO:0000256" key="1">
    <source>
        <dbReference type="SAM" id="SignalP"/>
    </source>
</evidence>
<reference evidence="2 3" key="1">
    <citation type="submission" date="2017-10" db="EMBL/GenBank/DDBJ databases">
        <title>Nyctiphanis sp. nov., isolated from the stomach of the euphausiid Nyctiphanes simplex (Hansen, 1911) in the Gulf of California.</title>
        <authorList>
            <person name="Gomez-Gil B."/>
            <person name="Aguilar-Mendez M."/>
            <person name="Lopez-Cortes A."/>
            <person name="Gomez-Gutierrez J."/>
            <person name="Roque A."/>
            <person name="Lang E."/>
            <person name="Gonzalez-Castillo A."/>
        </authorList>
    </citation>
    <scope>NUCLEOTIDE SEQUENCE [LARGE SCALE GENOMIC DNA]</scope>
    <source>
        <strain evidence="2 3">CAIM 600</strain>
    </source>
</reference>
<sequence length="214" mass="23395">MNKVRVLFLLAVAAIFTGCTSIPNAPISTEKATYSTSEKSIVFGKLTVKNENATSFQPEVWNLKGSSNGEQFTYSVRNNLIADHGEEGREYFFSFEAPGGQAQLEELTLHAGMSLLISANGALALQKTIDVEKNKVIYIGDITATIVEKKDNEKSVGPAIPLIDQRVAGFSNGTFVVDVKDNFDQDVALLKKTYPAMENLTFTKSVMSKPAVYR</sequence>
<name>A0A4Q0YS57_9GAMM</name>
<accession>A0A4Q0YS57</accession>
<keyword evidence="3" id="KW-1185">Reference proteome</keyword>
<dbReference type="RefSeq" id="WP_129121396.1">
    <property type="nucleotide sequence ID" value="NZ_PEIB01000004.1"/>
</dbReference>
<evidence type="ECO:0000313" key="3">
    <source>
        <dbReference type="Proteomes" id="UP000290287"/>
    </source>
</evidence>
<dbReference type="PROSITE" id="PS51257">
    <property type="entry name" value="PROKAR_LIPOPROTEIN"/>
    <property type="match status" value="1"/>
</dbReference>
<dbReference type="Proteomes" id="UP000290287">
    <property type="component" value="Unassembled WGS sequence"/>
</dbReference>
<protein>
    <submittedName>
        <fullName evidence="2">Uncharacterized protein</fullName>
    </submittedName>
</protein>
<comment type="caution">
    <text evidence="2">The sequence shown here is derived from an EMBL/GenBank/DDBJ whole genome shotgun (WGS) entry which is preliminary data.</text>
</comment>
<feature type="chain" id="PRO_5020313364" evidence="1">
    <location>
        <begin position="26"/>
        <end position="214"/>
    </location>
</feature>
<proteinExistence type="predicted"/>